<proteinExistence type="predicted"/>
<accession>A0ABU3T1X4</accession>
<protein>
    <submittedName>
        <fullName evidence="2">Alpha/beta hydrolase</fullName>
    </submittedName>
</protein>
<dbReference type="InterPro" id="IPR029058">
    <property type="entry name" value="AB_hydrolase_fold"/>
</dbReference>
<dbReference type="SUPFAM" id="SSF53474">
    <property type="entry name" value="alpha/beta-Hydrolases"/>
    <property type="match status" value="1"/>
</dbReference>
<evidence type="ECO:0000259" key="1">
    <source>
        <dbReference type="Pfam" id="PF12146"/>
    </source>
</evidence>
<organism evidence="2 3">
    <name type="scientific">Paraglaciecola aquimarina</name>
    <dbReference type="NCBI Taxonomy" id="1235557"/>
    <lineage>
        <taxon>Bacteria</taxon>
        <taxon>Pseudomonadati</taxon>
        <taxon>Pseudomonadota</taxon>
        <taxon>Gammaproteobacteria</taxon>
        <taxon>Alteromonadales</taxon>
        <taxon>Alteromonadaceae</taxon>
        <taxon>Paraglaciecola</taxon>
    </lineage>
</organism>
<gene>
    <name evidence="2" type="ORF">RS130_22435</name>
</gene>
<reference evidence="2 3" key="1">
    <citation type="submission" date="2023-10" db="EMBL/GenBank/DDBJ databases">
        <title>Glaciecola aquimarina strain GGW-M5 nov., isolated from a coastal seawater.</title>
        <authorList>
            <person name="Bayburt H."/>
            <person name="Kim J.M."/>
            <person name="Choi B.J."/>
            <person name="Jeon C.O."/>
        </authorList>
    </citation>
    <scope>NUCLEOTIDE SEQUENCE [LARGE SCALE GENOMIC DNA]</scope>
    <source>
        <strain evidence="2 3">KCTC 32108</strain>
    </source>
</reference>
<evidence type="ECO:0000313" key="3">
    <source>
        <dbReference type="Proteomes" id="UP001247805"/>
    </source>
</evidence>
<dbReference type="Pfam" id="PF12146">
    <property type="entry name" value="Hydrolase_4"/>
    <property type="match status" value="1"/>
</dbReference>
<name>A0ABU3T1X4_9ALTE</name>
<feature type="domain" description="Serine aminopeptidase S33" evidence="1">
    <location>
        <begin position="2"/>
        <end position="121"/>
    </location>
</feature>
<dbReference type="GO" id="GO:0016787">
    <property type="term" value="F:hydrolase activity"/>
    <property type="evidence" value="ECO:0007669"/>
    <property type="project" value="UniProtKB-KW"/>
</dbReference>
<dbReference type="RefSeq" id="WP_316028126.1">
    <property type="nucleotide sequence ID" value="NZ_JAWDIO010000002.1"/>
</dbReference>
<dbReference type="Gene3D" id="3.40.50.1820">
    <property type="entry name" value="alpha/beta hydrolase"/>
    <property type="match status" value="1"/>
</dbReference>
<dbReference type="PANTHER" id="PTHR46438:SF11">
    <property type="entry name" value="LIPASE-RELATED"/>
    <property type="match status" value="1"/>
</dbReference>
<sequence length="167" mass="18549">MATNLALSQPDKIEQLVLLSPAQTFTWLDFNMDIIENILFALDPQRDALSDILKTLSSNVQGIDQTYIDHFYRTVKTASISPLLMDMTPFTDEQLASLTMPILFLAGDQDLFNNQQSVDRAKSLLPCVQAEIVSDSGHFITVDQADLVNNKVIEFLNLAGHSKTTAC</sequence>
<dbReference type="Proteomes" id="UP001247805">
    <property type="component" value="Unassembled WGS sequence"/>
</dbReference>
<keyword evidence="3" id="KW-1185">Reference proteome</keyword>
<dbReference type="EMBL" id="JAWDIO010000002">
    <property type="protein sequence ID" value="MDU0356274.1"/>
    <property type="molecule type" value="Genomic_DNA"/>
</dbReference>
<keyword evidence="2" id="KW-0378">Hydrolase</keyword>
<dbReference type="InterPro" id="IPR022742">
    <property type="entry name" value="Hydrolase_4"/>
</dbReference>
<evidence type="ECO:0000313" key="2">
    <source>
        <dbReference type="EMBL" id="MDU0356274.1"/>
    </source>
</evidence>
<comment type="caution">
    <text evidence="2">The sequence shown here is derived from an EMBL/GenBank/DDBJ whole genome shotgun (WGS) entry which is preliminary data.</text>
</comment>
<dbReference type="PANTHER" id="PTHR46438">
    <property type="entry name" value="ALPHA/BETA-HYDROLASES SUPERFAMILY PROTEIN"/>
    <property type="match status" value="1"/>
</dbReference>